<evidence type="ECO:0000313" key="2">
    <source>
        <dbReference type="Proteomes" id="UP000639772"/>
    </source>
</evidence>
<dbReference type="PANTHER" id="PTHR33647">
    <property type="entry name" value="OS01G0793900 PROTEIN"/>
    <property type="match status" value="1"/>
</dbReference>
<name>A0A835UVN6_VANPL</name>
<accession>A0A835UVN6</accession>
<comment type="caution">
    <text evidence="1">The sequence shown here is derived from an EMBL/GenBank/DDBJ whole genome shotgun (WGS) entry which is preliminary data.</text>
</comment>
<sequence length="96" mass="10712">MPSAVISPGRAMGNCLRRFDAREPVENHSFGIASTAVRIRITKRQLEELLRRAETKGLDLDAVMEELMCMGHVAPRQPCGGHWRPTLCSIAEEPEL</sequence>
<reference evidence="1 2" key="1">
    <citation type="journal article" date="2020" name="Nat. Food">
        <title>A phased Vanilla planifolia genome enables genetic improvement of flavour and production.</title>
        <authorList>
            <person name="Hasing T."/>
            <person name="Tang H."/>
            <person name="Brym M."/>
            <person name="Khazi F."/>
            <person name="Huang T."/>
            <person name="Chambers A.H."/>
        </authorList>
    </citation>
    <scope>NUCLEOTIDE SEQUENCE [LARGE SCALE GENOMIC DNA]</scope>
    <source>
        <tissue evidence="1">Leaf</tissue>
    </source>
</reference>
<evidence type="ECO:0000313" key="1">
    <source>
        <dbReference type="EMBL" id="KAG0475717.1"/>
    </source>
</evidence>
<protein>
    <submittedName>
        <fullName evidence="1">Uncharacterized protein</fullName>
    </submittedName>
</protein>
<dbReference type="OrthoDB" id="610799at2759"/>
<dbReference type="AlphaFoldDB" id="A0A835UVN6"/>
<gene>
    <name evidence="1" type="ORF">HPP92_015403</name>
</gene>
<dbReference type="Proteomes" id="UP000639772">
    <property type="component" value="Chromosome 7"/>
</dbReference>
<organism evidence="1 2">
    <name type="scientific">Vanilla planifolia</name>
    <name type="common">Vanilla</name>
    <dbReference type="NCBI Taxonomy" id="51239"/>
    <lineage>
        <taxon>Eukaryota</taxon>
        <taxon>Viridiplantae</taxon>
        <taxon>Streptophyta</taxon>
        <taxon>Embryophyta</taxon>
        <taxon>Tracheophyta</taxon>
        <taxon>Spermatophyta</taxon>
        <taxon>Magnoliopsida</taxon>
        <taxon>Liliopsida</taxon>
        <taxon>Asparagales</taxon>
        <taxon>Orchidaceae</taxon>
        <taxon>Vanilloideae</taxon>
        <taxon>Vanilleae</taxon>
        <taxon>Vanilla</taxon>
    </lineage>
</organism>
<proteinExistence type="predicted"/>
<dbReference type="EMBL" id="JADCNM010000007">
    <property type="protein sequence ID" value="KAG0475717.1"/>
    <property type="molecule type" value="Genomic_DNA"/>
</dbReference>
<dbReference type="PANTHER" id="PTHR33647:SF5">
    <property type="entry name" value="OS01G0793900 PROTEIN"/>
    <property type="match status" value="1"/>
</dbReference>